<feature type="domain" description="ABC transmembrane type-1" evidence="9">
    <location>
        <begin position="23"/>
        <end position="304"/>
    </location>
</feature>
<evidence type="ECO:0000256" key="6">
    <source>
        <dbReference type="ARBA" id="ARBA00023136"/>
    </source>
</evidence>
<dbReference type="InterPro" id="IPR039421">
    <property type="entry name" value="Type_1_exporter"/>
</dbReference>
<feature type="transmembrane region" description="Helical" evidence="7">
    <location>
        <begin position="159"/>
        <end position="181"/>
    </location>
</feature>
<feature type="domain" description="ABC transporter" evidence="8">
    <location>
        <begin position="336"/>
        <end position="542"/>
    </location>
</feature>
<accession>A0A437S627</accession>
<dbReference type="InterPro" id="IPR027417">
    <property type="entry name" value="P-loop_NTPase"/>
</dbReference>
<dbReference type="Pfam" id="PF00664">
    <property type="entry name" value="ABC_membrane"/>
    <property type="match status" value="1"/>
</dbReference>
<feature type="transmembrane region" description="Helical" evidence="7">
    <location>
        <begin position="246"/>
        <end position="269"/>
    </location>
</feature>
<dbReference type="GO" id="GO:0015421">
    <property type="term" value="F:ABC-type oligopeptide transporter activity"/>
    <property type="evidence" value="ECO:0007669"/>
    <property type="project" value="TreeGrafter"/>
</dbReference>
<dbReference type="GO" id="GO:0005886">
    <property type="term" value="C:plasma membrane"/>
    <property type="evidence" value="ECO:0007669"/>
    <property type="project" value="UniProtKB-SubCell"/>
</dbReference>
<sequence>MKKLKVFFNLLKIVKPLIKVMCFAIFFGSLGNLLAMTIPTFGAYKIIKIATGKNINIKLCLIVLITCGVFRAIFKYLEQLCNHYVAFKTLYIIRDQVFLSMRRLSPAKLDRKDSGDLISLITSDIELLEVFYAHTISPIVIAIICEIVLIYTLYLCSPFYSILLFVFHIIIGILIPFIIFFRTKDIGNIQRRKISKLNTSLYENVNGILELVQFNSYDLKNKEVIEISEDLFDTSIELSKFAGVNFSMSTFIITICNLFTLLLSVKLFISGNVELDRVVVGCILIISSFGPVLSLSNLANDLSMVFACANRVLSIINEEPIVEENKDGSEVEYNDLKVEDLKFGYTDRNILENISLNGSEKGILGIFGKSGSGKSTLLKLIMRFYDINSGKILINNIDIKNIKSSSLRKNEAYLTQKTYLFNDTIEENIKIAKINAEFHEVVEACKKASIHDFIINLPNGYKTIVKKDSLNLSTGEAQRIGMARVFLHNAKLCLLDEPTSNIDSLNEGIILNSIKKQSRDRFFILVSHRKSTLGISDEIYYL</sequence>
<dbReference type="SUPFAM" id="SSF52540">
    <property type="entry name" value="P-loop containing nucleoside triphosphate hydrolases"/>
    <property type="match status" value="1"/>
</dbReference>
<feature type="transmembrane region" description="Helical" evidence="7">
    <location>
        <begin position="275"/>
        <end position="295"/>
    </location>
</feature>
<dbReference type="RefSeq" id="WP_127724809.1">
    <property type="nucleotide sequence ID" value="NZ_RLIH01000010.1"/>
</dbReference>
<dbReference type="PANTHER" id="PTHR43394">
    <property type="entry name" value="ATP-DEPENDENT PERMEASE MDL1, MITOCHONDRIAL"/>
    <property type="match status" value="1"/>
</dbReference>
<keyword evidence="4 10" id="KW-0067">ATP-binding</keyword>
<evidence type="ECO:0000313" key="11">
    <source>
        <dbReference type="Proteomes" id="UP000288812"/>
    </source>
</evidence>
<dbReference type="Gene3D" id="3.40.50.300">
    <property type="entry name" value="P-loop containing nucleotide triphosphate hydrolases"/>
    <property type="match status" value="1"/>
</dbReference>
<evidence type="ECO:0000256" key="7">
    <source>
        <dbReference type="SAM" id="Phobius"/>
    </source>
</evidence>
<dbReference type="GO" id="GO:0016887">
    <property type="term" value="F:ATP hydrolysis activity"/>
    <property type="evidence" value="ECO:0007669"/>
    <property type="project" value="InterPro"/>
</dbReference>
<keyword evidence="11" id="KW-1185">Reference proteome</keyword>
<proteinExistence type="predicted"/>
<feature type="transmembrane region" description="Helical" evidence="7">
    <location>
        <begin position="55"/>
        <end position="74"/>
    </location>
</feature>
<dbReference type="Proteomes" id="UP000288812">
    <property type="component" value="Unassembled WGS sequence"/>
</dbReference>
<keyword evidence="5 7" id="KW-1133">Transmembrane helix</keyword>
<reference evidence="10 11" key="1">
    <citation type="submission" date="2018-11" db="EMBL/GenBank/DDBJ databases">
        <title>Genome sequencing and assembly of Anaerosphaera sp. nov., GS7-6-2.</title>
        <authorList>
            <person name="Rettenmaier R."/>
            <person name="Liebl W."/>
            <person name="Zverlov V."/>
        </authorList>
    </citation>
    <scope>NUCLEOTIDE SEQUENCE [LARGE SCALE GENOMIC DNA]</scope>
    <source>
        <strain evidence="10 11">GS7-6-2</strain>
    </source>
</reference>
<keyword evidence="2 7" id="KW-0812">Transmembrane</keyword>
<evidence type="ECO:0000256" key="5">
    <source>
        <dbReference type="ARBA" id="ARBA00022989"/>
    </source>
</evidence>
<evidence type="ECO:0000256" key="4">
    <source>
        <dbReference type="ARBA" id="ARBA00022840"/>
    </source>
</evidence>
<dbReference type="Pfam" id="PF00005">
    <property type="entry name" value="ABC_tran"/>
    <property type="match status" value="1"/>
</dbReference>
<organism evidence="10 11">
    <name type="scientific">Anaerosphaera multitolerans</name>
    <dbReference type="NCBI Taxonomy" id="2487351"/>
    <lineage>
        <taxon>Bacteria</taxon>
        <taxon>Bacillati</taxon>
        <taxon>Bacillota</taxon>
        <taxon>Tissierellia</taxon>
        <taxon>Tissierellales</taxon>
        <taxon>Peptoniphilaceae</taxon>
        <taxon>Anaerosphaera</taxon>
    </lineage>
</organism>
<dbReference type="EMBL" id="RLIH01000010">
    <property type="protein sequence ID" value="RVU54427.1"/>
    <property type="molecule type" value="Genomic_DNA"/>
</dbReference>
<keyword evidence="6 7" id="KW-0472">Membrane</keyword>
<dbReference type="AlphaFoldDB" id="A0A437S627"/>
<comment type="caution">
    <text evidence="10">The sequence shown here is derived from an EMBL/GenBank/DDBJ whole genome shotgun (WGS) entry which is preliminary data.</text>
</comment>
<feature type="transmembrane region" description="Helical" evidence="7">
    <location>
        <begin position="130"/>
        <end position="153"/>
    </location>
</feature>
<dbReference type="PANTHER" id="PTHR43394:SF1">
    <property type="entry name" value="ATP-BINDING CASSETTE SUB-FAMILY B MEMBER 10, MITOCHONDRIAL"/>
    <property type="match status" value="1"/>
</dbReference>
<dbReference type="InterPro" id="IPR036640">
    <property type="entry name" value="ABC1_TM_sf"/>
</dbReference>
<name>A0A437S627_9FIRM</name>
<dbReference type="InterPro" id="IPR011527">
    <property type="entry name" value="ABC1_TM_dom"/>
</dbReference>
<dbReference type="InterPro" id="IPR003593">
    <property type="entry name" value="AAA+_ATPase"/>
</dbReference>
<evidence type="ECO:0000256" key="1">
    <source>
        <dbReference type="ARBA" id="ARBA00004651"/>
    </source>
</evidence>
<dbReference type="InterPro" id="IPR003439">
    <property type="entry name" value="ABC_transporter-like_ATP-bd"/>
</dbReference>
<dbReference type="OrthoDB" id="9762778at2"/>
<dbReference type="SMART" id="SM00382">
    <property type="entry name" value="AAA"/>
    <property type="match status" value="1"/>
</dbReference>
<dbReference type="GO" id="GO:0005524">
    <property type="term" value="F:ATP binding"/>
    <property type="evidence" value="ECO:0007669"/>
    <property type="project" value="UniProtKB-KW"/>
</dbReference>
<dbReference type="PROSITE" id="PS50929">
    <property type="entry name" value="ABC_TM1F"/>
    <property type="match status" value="1"/>
</dbReference>
<evidence type="ECO:0000259" key="8">
    <source>
        <dbReference type="PROSITE" id="PS50893"/>
    </source>
</evidence>
<dbReference type="PROSITE" id="PS50893">
    <property type="entry name" value="ABC_TRANSPORTER_2"/>
    <property type="match status" value="1"/>
</dbReference>
<evidence type="ECO:0000256" key="2">
    <source>
        <dbReference type="ARBA" id="ARBA00022692"/>
    </source>
</evidence>
<comment type="subcellular location">
    <subcellularLocation>
        <location evidence="1">Cell membrane</location>
        <topology evidence="1">Multi-pass membrane protein</topology>
    </subcellularLocation>
</comment>
<evidence type="ECO:0000313" key="10">
    <source>
        <dbReference type="EMBL" id="RVU54427.1"/>
    </source>
</evidence>
<dbReference type="SUPFAM" id="SSF90123">
    <property type="entry name" value="ABC transporter transmembrane region"/>
    <property type="match status" value="1"/>
</dbReference>
<evidence type="ECO:0000259" key="9">
    <source>
        <dbReference type="PROSITE" id="PS50929"/>
    </source>
</evidence>
<feature type="transmembrane region" description="Helical" evidence="7">
    <location>
        <begin position="20"/>
        <end position="43"/>
    </location>
</feature>
<evidence type="ECO:0000256" key="3">
    <source>
        <dbReference type="ARBA" id="ARBA00022741"/>
    </source>
</evidence>
<dbReference type="Gene3D" id="1.20.1560.10">
    <property type="entry name" value="ABC transporter type 1, transmembrane domain"/>
    <property type="match status" value="1"/>
</dbReference>
<keyword evidence="3" id="KW-0547">Nucleotide-binding</keyword>
<gene>
    <name evidence="10" type="ORF">EF514_07480</name>
</gene>
<protein>
    <submittedName>
        <fullName evidence="10">ABC transporter ATP-binding protein</fullName>
    </submittedName>
</protein>
<dbReference type="CDD" id="cd07346">
    <property type="entry name" value="ABC_6TM_exporters"/>
    <property type="match status" value="1"/>
</dbReference>